<gene>
    <name evidence="2" type="ORF">GWI30_06940</name>
</gene>
<keyword evidence="1" id="KW-1133">Transmembrane helix</keyword>
<dbReference type="AlphaFoldDB" id="A0AAE6SHJ2"/>
<name>A0AAE6SHJ2_AERME</name>
<protein>
    <submittedName>
        <fullName evidence="2">Uncharacterized protein</fullName>
    </submittedName>
</protein>
<sequence>MLSSRLPTELIARLLLALLLVCNLTLCIGWHGAATSLTSHSPDTTLTPMAQPHPLSHGLHGSESVQHAAMNHDQVGTAPLSCHSGTVNAESLSGDECQMQSGFSGAANAPPLFGLLLSLLLLPLLLLPPSWHVGPLLDNWLRDPFLRLRGTHPPSWPRRHLMLSVLRH</sequence>
<keyword evidence="1" id="KW-0812">Transmembrane</keyword>
<organism evidence="2 3">
    <name type="scientific">Aeromonas media</name>
    <dbReference type="NCBI Taxonomy" id="651"/>
    <lineage>
        <taxon>Bacteria</taxon>
        <taxon>Pseudomonadati</taxon>
        <taxon>Pseudomonadota</taxon>
        <taxon>Gammaproteobacteria</taxon>
        <taxon>Aeromonadales</taxon>
        <taxon>Aeromonadaceae</taxon>
        <taxon>Aeromonas</taxon>
    </lineage>
</organism>
<evidence type="ECO:0000313" key="2">
    <source>
        <dbReference type="EMBL" id="QHQ50690.1"/>
    </source>
</evidence>
<proteinExistence type="predicted"/>
<dbReference type="EMBL" id="CP047962">
    <property type="protein sequence ID" value="QHQ50690.1"/>
    <property type="molecule type" value="Genomic_DNA"/>
</dbReference>
<dbReference type="RefSeq" id="WP_160837195.1">
    <property type="nucleotide sequence ID" value="NZ_CAWPID010000001.1"/>
</dbReference>
<evidence type="ECO:0000313" key="3">
    <source>
        <dbReference type="Proteomes" id="UP000463871"/>
    </source>
</evidence>
<evidence type="ECO:0000256" key="1">
    <source>
        <dbReference type="SAM" id="Phobius"/>
    </source>
</evidence>
<feature type="transmembrane region" description="Helical" evidence="1">
    <location>
        <begin position="12"/>
        <end position="33"/>
    </location>
</feature>
<reference evidence="2 3" key="1">
    <citation type="submission" date="2020-01" db="EMBL/GenBank/DDBJ databases">
        <title>Complete genome of Aeromonas media MC64.</title>
        <authorList>
            <person name="Cao G."/>
            <person name="Fu J."/>
            <person name="Zhong C."/>
        </authorList>
    </citation>
    <scope>NUCLEOTIDE SEQUENCE [LARGE SCALE GENOMIC DNA]</scope>
    <source>
        <strain evidence="2 3">MC64</strain>
    </source>
</reference>
<dbReference type="Proteomes" id="UP000463871">
    <property type="component" value="Chromosome"/>
</dbReference>
<accession>A0AAE6SHJ2</accession>
<feature type="transmembrane region" description="Helical" evidence="1">
    <location>
        <begin position="109"/>
        <end position="127"/>
    </location>
</feature>
<keyword evidence="1" id="KW-0472">Membrane</keyword>